<dbReference type="Gene3D" id="1.10.520.10">
    <property type="match status" value="1"/>
</dbReference>
<evidence type="ECO:0000256" key="2">
    <source>
        <dbReference type="RuleBase" id="RU004241"/>
    </source>
</evidence>
<dbReference type="GO" id="GO:0020037">
    <property type="term" value="F:heme binding"/>
    <property type="evidence" value="ECO:0007669"/>
    <property type="project" value="InterPro"/>
</dbReference>
<dbReference type="Pfam" id="PF00141">
    <property type="entry name" value="peroxidase"/>
    <property type="match status" value="1"/>
</dbReference>
<sequence length="362" mass="40223">MAVAPRVDKEYRDEIEKARAELRTIAMSNDKSNAPHLLRLAYASQFSIANSHVDDAATKPTQSDDTLKKIQQIKADHPIITHPDLYQLAGIVAVEILDGPKMEFVPGRTDSSILPDESFLPDVKQSPSDLRKVFGKVGISEPKHIVALCGGLKLARSGPVQGPSLKFDDPYFMEPGKKKDSSPTDKPLLDNKKDSSPTDEPLLDKKKDSSTADKPLLDKKKDSSPTEKPLLDKKKDSGPTDKPLLDNKKESGPTDKPLLDKKKDSGPTDNTLLDDPKFHECVQRYAKDKKAFFKDYEEAHKKLSEFGLPHSSFIRSVLEKSMELVNSSTATQRAVAAAVAIFGVFYLINRRRAKPKHSQQFH</sequence>
<evidence type="ECO:0000313" key="7">
    <source>
        <dbReference type="Proteomes" id="UP000224567"/>
    </source>
</evidence>
<dbReference type="PROSITE" id="PS50873">
    <property type="entry name" value="PEROXIDASE_4"/>
    <property type="match status" value="1"/>
</dbReference>
<evidence type="ECO:0000256" key="3">
    <source>
        <dbReference type="SAM" id="MobiDB-lite"/>
    </source>
</evidence>
<evidence type="ECO:0000256" key="1">
    <source>
        <dbReference type="ARBA" id="ARBA00023002"/>
    </source>
</evidence>
<proteinExistence type="inferred from homology"/>
<feature type="compositionally biased region" description="Basic and acidic residues" evidence="3">
    <location>
        <begin position="175"/>
        <end position="266"/>
    </location>
</feature>
<dbReference type="GO" id="GO:0034599">
    <property type="term" value="P:cellular response to oxidative stress"/>
    <property type="evidence" value="ECO:0007669"/>
    <property type="project" value="InterPro"/>
</dbReference>
<dbReference type="GO" id="GO:0004601">
    <property type="term" value="F:peroxidase activity"/>
    <property type="evidence" value="ECO:0007669"/>
    <property type="project" value="UniProtKB-KW"/>
</dbReference>
<dbReference type="SUPFAM" id="SSF48113">
    <property type="entry name" value="Heme-dependent peroxidases"/>
    <property type="match status" value="1"/>
</dbReference>
<keyword evidence="6" id="KW-0575">Peroxidase</keyword>
<reference evidence="6 7" key="1">
    <citation type="journal article" date="2017" name="Genome Biol.">
        <title>New reference genome sequences of hot pepper reveal the massive evolution of plant disease-resistance genes by retroduplication.</title>
        <authorList>
            <person name="Kim S."/>
            <person name="Park J."/>
            <person name="Yeom S.I."/>
            <person name="Kim Y.M."/>
            <person name="Seo E."/>
            <person name="Kim K.T."/>
            <person name="Kim M.S."/>
            <person name="Lee J.M."/>
            <person name="Cheong K."/>
            <person name="Shin H.S."/>
            <person name="Kim S.B."/>
            <person name="Han K."/>
            <person name="Lee J."/>
            <person name="Park M."/>
            <person name="Lee H.A."/>
            <person name="Lee H.Y."/>
            <person name="Lee Y."/>
            <person name="Oh S."/>
            <person name="Lee J.H."/>
            <person name="Choi E."/>
            <person name="Choi E."/>
            <person name="Lee S.E."/>
            <person name="Jeon J."/>
            <person name="Kim H."/>
            <person name="Choi G."/>
            <person name="Song H."/>
            <person name="Lee J."/>
            <person name="Lee S.C."/>
            <person name="Kwon J.K."/>
            <person name="Lee H.Y."/>
            <person name="Koo N."/>
            <person name="Hong Y."/>
            <person name="Kim R.W."/>
            <person name="Kang W.H."/>
            <person name="Huh J.H."/>
            <person name="Kang B.C."/>
            <person name="Yang T.J."/>
            <person name="Lee Y.H."/>
            <person name="Bennetzen J.L."/>
            <person name="Choi D."/>
        </authorList>
    </citation>
    <scope>NUCLEOTIDE SEQUENCE [LARGE SCALE GENOMIC DNA]</scope>
    <source>
        <strain evidence="7">cv. PBC81</strain>
    </source>
</reference>
<dbReference type="PRINTS" id="PR00458">
    <property type="entry name" value="PEROXIDASE"/>
</dbReference>
<dbReference type="GO" id="GO:0042744">
    <property type="term" value="P:hydrogen peroxide catabolic process"/>
    <property type="evidence" value="ECO:0007669"/>
    <property type="project" value="TreeGrafter"/>
</dbReference>
<evidence type="ECO:0000313" key="6">
    <source>
        <dbReference type="EMBL" id="PHT56472.1"/>
    </source>
</evidence>
<keyword evidence="4" id="KW-1133">Transmembrane helix</keyword>
<dbReference type="GO" id="GO:0000302">
    <property type="term" value="P:response to reactive oxygen species"/>
    <property type="evidence" value="ECO:0007669"/>
    <property type="project" value="TreeGrafter"/>
</dbReference>
<dbReference type="AlphaFoldDB" id="A0A2G2XG47"/>
<dbReference type="InterPro" id="IPR044831">
    <property type="entry name" value="Ccp1-like"/>
</dbReference>
<keyword evidence="1" id="KW-0560">Oxidoreductase</keyword>
<dbReference type="GO" id="GO:0009507">
    <property type="term" value="C:chloroplast"/>
    <property type="evidence" value="ECO:0007669"/>
    <property type="project" value="TreeGrafter"/>
</dbReference>
<dbReference type="STRING" id="33114.A0A2G2XG47"/>
<dbReference type="InterPro" id="IPR010255">
    <property type="entry name" value="Haem_peroxidase_sf"/>
</dbReference>
<dbReference type="InterPro" id="IPR002016">
    <property type="entry name" value="Haem_peroxidase"/>
</dbReference>
<dbReference type="PANTHER" id="PTHR31356:SF41">
    <property type="entry name" value="L-ASCORBATE PEROXIDASE 3, PEROXISOMAL-LIKE"/>
    <property type="match status" value="1"/>
</dbReference>
<dbReference type="Gene3D" id="1.10.420.10">
    <property type="entry name" value="Peroxidase, domain 2"/>
    <property type="match status" value="2"/>
</dbReference>
<evidence type="ECO:0000259" key="5">
    <source>
        <dbReference type="PROSITE" id="PS50873"/>
    </source>
</evidence>
<keyword evidence="4" id="KW-0812">Transmembrane</keyword>
<comment type="caution">
    <text evidence="6">The sequence shown here is derived from an EMBL/GenBank/DDBJ whole genome shotgun (WGS) entry which is preliminary data.</text>
</comment>
<feature type="domain" description="Plant heme peroxidase family profile" evidence="5">
    <location>
        <begin position="24"/>
        <end position="326"/>
    </location>
</feature>
<evidence type="ECO:0000256" key="4">
    <source>
        <dbReference type="SAM" id="Phobius"/>
    </source>
</evidence>
<reference evidence="7" key="2">
    <citation type="journal article" date="2017" name="J. Anim. Genet.">
        <title>Multiple reference genome sequences of hot pepper reveal the massive evolution of plant disease resistance genes by retroduplication.</title>
        <authorList>
            <person name="Kim S."/>
            <person name="Park J."/>
            <person name="Yeom S.-I."/>
            <person name="Kim Y.-M."/>
            <person name="Seo E."/>
            <person name="Kim K.-T."/>
            <person name="Kim M.-S."/>
            <person name="Lee J.M."/>
            <person name="Cheong K."/>
            <person name="Shin H.-S."/>
            <person name="Kim S.-B."/>
            <person name="Han K."/>
            <person name="Lee J."/>
            <person name="Park M."/>
            <person name="Lee H.-A."/>
            <person name="Lee H.-Y."/>
            <person name="Lee Y."/>
            <person name="Oh S."/>
            <person name="Lee J.H."/>
            <person name="Choi E."/>
            <person name="Choi E."/>
            <person name="Lee S.E."/>
            <person name="Jeon J."/>
            <person name="Kim H."/>
            <person name="Choi G."/>
            <person name="Song H."/>
            <person name="Lee J."/>
            <person name="Lee S.-C."/>
            <person name="Kwon J.-K."/>
            <person name="Lee H.-Y."/>
            <person name="Koo N."/>
            <person name="Hong Y."/>
            <person name="Kim R.W."/>
            <person name="Kang W.-H."/>
            <person name="Huh J.H."/>
            <person name="Kang B.-C."/>
            <person name="Yang T.-J."/>
            <person name="Lee Y.-H."/>
            <person name="Bennetzen J.L."/>
            <person name="Choi D."/>
        </authorList>
    </citation>
    <scope>NUCLEOTIDE SEQUENCE [LARGE SCALE GENOMIC DNA]</scope>
    <source>
        <strain evidence="7">cv. PBC81</strain>
    </source>
</reference>
<feature type="region of interest" description="Disordered" evidence="3">
    <location>
        <begin position="159"/>
        <end position="275"/>
    </location>
</feature>
<keyword evidence="4" id="KW-0472">Membrane</keyword>
<keyword evidence="7" id="KW-1185">Reference proteome</keyword>
<organism evidence="6 7">
    <name type="scientific">Capsicum baccatum</name>
    <name type="common">Peruvian pepper</name>
    <dbReference type="NCBI Taxonomy" id="33114"/>
    <lineage>
        <taxon>Eukaryota</taxon>
        <taxon>Viridiplantae</taxon>
        <taxon>Streptophyta</taxon>
        <taxon>Embryophyta</taxon>
        <taxon>Tracheophyta</taxon>
        <taxon>Spermatophyta</taxon>
        <taxon>Magnoliopsida</taxon>
        <taxon>eudicotyledons</taxon>
        <taxon>Gunneridae</taxon>
        <taxon>Pentapetalae</taxon>
        <taxon>asterids</taxon>
        <taxon>lamiids</taxon>
        <taxon>Solanales</taxon>
        <taxon>Solanaceae</taxon>
        <taxon>Solanoideae</taxon>
        <taxon>Capsiceae</taxon>
        <taxon>Capsicum</taxon>
    </lineage>
</organism>
<feature type="transmembrane region" description="Helical" evidence="4">
    <location>
        <begin position="330"/>
        <end position="348"/>
    </location>
</feature>
<accession>A0A2G2XG47</accession>
<dbReference type="PANTHER" id="PTHR31356">
    <property type="entry name" value="THYLAKOID LUMENAL 29 KDA PROTEIN, CHLOROPLASTIC-RELATED"/>
    <property type="match status" value="1"/>
</dbReference>
<dbReference type="EMBL" id="MLFT02000002">
    <property type="protein sequence ID" value="PHT56472.1"/>
    <property type="molecule type" value="Genomic_DNA"/>
</dbReference>
<name>A0A2G2XG47_CAPBA</name>
<comment type="similarity">
    <text evidence="2">Belongs to the peroxidase family.</text>
</comment>
<protein>
    <submittedName>
        <fullName evidence="6">L-ascorbate peroxidase 3</fullName>
    </submittedName>
</protein>
<gene>
    <name evidence="6" type="ORF">CQW23_04958</name>
</gene>
<dbReference type="Proteomes" id="UP000224567">
    <property type="component" value="Unassembled WGS sequence"/>
</dbReference>
<dbReference type="OrthoDB" id="2859658at2759"/>